<evidence type="ECO:0000313" key="1">
    <source>
        <dbReference type="EMBL" id="PWI24119.1"/>
    </source>
</evidence>
<accession>A0A2U3AHU7</accession>
<keyword evidence="2" id="KW-1185">Reference proteome</keyword>
<protein>
    <submittedName>
        <fullName evidence="1">Uncharacterized protein</fullName>
    </submittedName>
</protein>
<comment type="caution">
    <text evidence="1">The sequence shown here is derived from an EMBL/GenBank/DDBJ whole genome shotgun (WGS) entry which is preliminary data.</text>
</comment>
<proteinExistence type="predicted"/>
<evidence type="ECO:0000313" key="2">
    <source>
        <dbReference type="Proteomes" id="UP000245938"/>
    </source>
</evidence>
<reference evidence="1 2" key="1">
    <citation type="submission" date="2018-05" db="EMBL/GenBank/DDBJ databases">
        <title>Kurthia sibirica genome sequence.</title>
        <authorList>
            <person name="Maclea K.S."/>
            <person name="Goen A.E."/>
        </authorList>
    </citation>
    <scope>NUCLEOTIDE SEQUENCE [LARGE SCALE GENOMIC DNA]</scope>
    <source>
        <strain evidence="1 2">ATCC 49154</strain>
    </source>
</reference>
<dbReference type="OrthoDB" id="2454816at2"/>
<name>A0A2U3AHU7_9BACL</name>
<organism evidence="1 2">
    <name type="scientific">Kurthia sibirica</name>
    <dbReference type="NCBI Taxonomy" id="202750"/>
    <lineage>
        <taxon>Bacteria</taxon>
        <taxon>Bacillati</taxon>
        <taxon>Bacillota</taxon>
        <taxon>Bacilli</taxon>
        <taxon>Bacillales</taxon>
        <taxon>Caryophanaceae</taxon>
        <taxon>Kurthia</taxon>
    </lineage>
</organism>
<sequence>MKLTRAGKQFISKATEDNASLMLRFYGVRSPDGMMIGADIDTLIDSDLVITIEGYQIGVSPEVLDQLKMTTIHADTYQQKEGLILLNCK</sequence>
<dbReference type="RefSeq" id="WP_109307244.1">
    <property type="nucleotide sequence ID" value="NZ_BJUF01000058.1"/>
</dbReference>
<gene>
    <name evidence="1" type="ORF">DEX24_15100</name>
</gene>
<dbReference type="AlphaFoldDB" id="A0A2U3AHU7"/>
<dbReference type="EMBL" id="QFVR01000028">
    <property type="protein sequence ID" value="PWI24119.1"/>
    <property type="molecule type" value="Genomic_DNA"/>
</dbReference>
<dbReference type="Proteomes" id="UP000245938">
    <property type="component" value="Unassembled WGS sequence"/>
</dbReference>